<evidence type="ECO:0000313" key="2">
    <source>
        <dbReference type="Proteomes" id="UP001482620"/>
    </source>
</evidence>
<dbReference type="Proteomes" id="UP001482620">
    <property type="component" value="Unassembled WGS sequence"/>
</dbReference>
<organism evidence="1 2">
    <name type="scientific">Ilyodon furcidens</name>
    <name type="common">goldbreast splitfin</name>
    <dbReference type="NCBI Taxonomy" id="33524"/>
    <lineage>
        <taxon>Eukaryota</taxon>
        <taxon>Metazoa</taxon>
        <taxon>Chordata</taxon>
        <taxon>Craniata</taxon>
        <taxon>Vertebrata</taxon>
        <taxon>Euteleostomi</taxon>
        <taxon>Actinopterygii</taxon>
        <taxon>Neopterygii</taxon>
        <taxon>Teleostei</taxon>
        <taxon>Neoteleostei</taxon>
        <taxon>Acanthomorphata</taxon>
        <taxon>Ovalentaria</taxon>
        <taxon>Atherinomorphae</taxon>
        <taxon>Cyprinodontiformes</taxon>
        <taxon>Goodeidae</taxon>
        <taxon>Ilyodon</taxon>
    </lineage>
</organism>
<name>A0ABV0SI54_9TELE</name>
<accession>A0ABV0SI54</accession>
<keyword evidence="2" id="KW-1185">Reference proteome</keyword>
<reference evidence="1 2" key="1">
    <citation type="submission" date="2021-06" db="EMBL/GenBank/DDBJ databases">
        <authorList>
            <person name="Palmer J.M."/>
        </authorList>
    </citation>
    <scope>NUCLEOTIDE SEQUENCE [LARGE SCALE GENOMIC DNA]</scope>
    <source>
        <strain evidence="2">if_2019</strain>
        <tissue evidence="1">Muscle</tissue>
    </source>
</reference>
<evidence type="ECO:0000313" key="1">
    <source>
        <dbReference type="EMBL" id="MEQ2219920.1"/>
    </source>
</evidence>
<sequence>MDHTLTSSSTTAPDLQAPVTLFETVLIYHGEENLIHTKPSFWSKTVRHNHVFISYSSFLCLSAPAST</sequence>
<gene>
    <name evidence="1" type="ORF">ILYODFUR_000075</name>
</gene>
<dbReference type="EMBL" id="JAHRIQ010000004">
    <property type="protein sequence ID" value="MEQ2219920.1"/>
    <property type="molecule type" value="Genomic_DNA"/>
</dbReference>
<comment type="caution">
    <text evidence="1">The sequence shown here is derived from an EMBL/GenBank/DDBJ whole genome shotgun (WGS) entry which is preliminary data.</text>
</comment>
<feature type="non-terminal residue" evidence="1">
    <location>
        <position position="67"/>
    </location>
</feature>
<proteinExistence type="predicted"/>
<protein>
    <submittedName>
        <fullName evidence="1">Uncharacterized protein</fullName>
    </submittedName>
</protein>